<dbReference type="OrthoDB" id="5801306at2"/>
<proteinExistence type="predicted"/>
<evidence type="ECO:0000313" key="3">
    <source>
        <dbReference type="Proteomes" id="UP000198761"/>
    </source>
</evidence>
<dbReference type="CDD" id="cd07996">
    <property type="entry name" value="WGR_MMR_like"/>
    <property type="match status" value="1"/>
</dbReference>
<dbReference type="InterPro" id="IPR036930">
    <property type="entry name" value="WGR_dom_sf"/>
</dbReference>
<dbReference type="SUPFAM" id="SSF142921">
    <property type="entry name" value="WGR domain-like"/>
    <property type="match status" value="1"/>
</dbReference>
<name>A0A1H7YCA8_9RHOB</name>
<dbReference type="Pfam" id="PF05406">
    <property type="entry name" value="WGR"/>
    <property type="match status" value="1"/>
</dbReference>
<keyword evidence="2" id="KW-0238">DNA-binding</keyword>
<gene>
    <name evidence="2" type="ORF">SAMN04488103_101128</name>
</gene>
<keyword evidence="3" id="KW-1185">Reference proteome</keyword>
<dbReference type="RefSeq" id="WP_091295257.1">
    <property type="nucleotide sequence ID" value="NZ_FOCE01000001.1"/>
</dbReference>
<dbReference type="Proteomes" id="UP000198761">
    <property type="component" value="Unassembled WGS sequence"/>
</dbReference>
<dbReference type="InterPro" id="IPR008893">
    <property type="entry name" value="WGR_domain"/>
</dbReference>
<protein>
    <submittedName>
        <fullName evidence="2">WGR domain-containing protein, predicted DNA-binding domain in MolR</fullName>
    </submittedName>
</protein>
<evidence type="ECO:0000259" key="1">
    <source>
        <dbReference type="PROSITE" id="PS51977"/>
    </source>
</evidence>
<dbReference type="EMBL" id="FOCE01000001">
    <property type="protein sequence ID" value="SEM42957.1"/>
    <property type="molecule type" value="Genomic_DNA"/>
</dbReference>
<dbReference type="STRING" id="933059.SAMN04488103_101128"/>
<dbReference type="PROSITE" id="PS51977">
    <property type="entry name" value="WGR"/>
    <property type="match status" value="1"/>
</dbReference>
<accession>A0A1H7YCA8</accession>
<dbReference type="InterPro" id="IPR049809">
    <property type="entry name" value="YehF/YfeS-like_WGR"/>
</dbReference>
<organism evidence="2 3">
    <name type="scientific">Gemmobacter aquatilis</name>
    <dbReference type="NCBI Taxonomy" id="933059"/>
    <lineage>
        <taxon>Bacteria</taxon>
        <taxon>Pseudomonadati</taxon>
        <taxon>Pseudomonadota</taxon>
        <taxon>Alphaproteobacteria</taxon>
        <taxon>Rhodobacterales</taxon>
        <taxon>Paracoccaceae</taxon>
        <taxon>Gemmobacter</taxon>
    </lineage>
</organism>
<evidence type="ECO:0000313" key="2">
    <source>
        <dbReference type="EMBL" id="SEM42957.1"/>
    </source>
</evidence>
<reference evidence="2 3" key="1">
    <citation type="submission" date="2016-10" db="EMBL/GenBank/DDBJ databases">
        <authorList>
            <person name="de Groot N.N."/>
        </authorList>
    </citation>
    <scope>NUCLEOTIDE SEQUENCE [LARGE SCALE GENOMIC DNA]</scope>
    <source>
        <strain evidence="2 3">DSM 3857</strain>
    </source>
</reference>
<dbReference type="SMART" id="SM00773">
    <property type="entry name" value="WGR"/>
    <property type="match status" value="1"/>
</dbReference>
<feature type="domain" description="WGR" evidence="1">
    <location>
        <begin position="1"/>
        <end position="76"/>
    </location>
</feature>
<dbReference type="Gene3D" id="2.20.140.10">
    <property type="entry name" value="WGR domain"/>
    <property type="match status" value="1"/>
</dbReference>
<sequence length="76" mass="8525">MDTPPLLLTQIDPEQNRARFYTVTLTQTLFGEVALLRNWGRLGTRGQTLLETHATAAEAAAAAEKLAARKRRRGYR</sequence>
<dbReference type="GO" id="GO:0003677">
    <property type="term" value="F:DNA binding"/>
    <property type="evidence" value="ECO:0007669"/>
    <property type="project" value="UniProtKB-KW"/>
</dbReference>
<dbReference type="AlphaFoldDB" id="A0A1H7YCA8"/>